<dbReference type="EMBL" id="JAKKDV010000001">
    <property type="protein sequence ID" value="MCF7559416.1"/>
    <property type="molecule type" value="Genomic_DNA"/>
</dbReference>
<feature type="domain" description="AAA+ ATPase" evidence="1">
    <location>
        <begin position="35"/>
        <end position="296"/>
    </location>
</feature>
<reference evidence="2 3" key="1">
    <citation type="submission" date="2022-01" db="EMBL/GenBank/DDBJ databases">
        <title>Draft genome sequence of Sabulilitoribacter multivorans KCTC 32326.</title>
        <authorList>
            <person name="Oh J.-S."/>
        </authorList>
    </citation>
    <scope>NUCLEOTIDE SEQUENCE [LARGE SCALE GENOMIC DNA]</scope>
    <source>
        <strain evidence="2 3">M-M16</strain>
    </source>
</reference>
<dbReference type="InterPro" id="IPR027417">
    <property type="entry name" value="P-loop_NTPase"/>
</dbReference>
<comment type="caution">
    <text evidence="2">The sequence shown here is derived from an EMBL/GenBank/DDBJ whole genome shotgun (WGS) entry which is preliminary data.</text>
</comment>
<evidence type="ECO:0000259" key="1">
    <source>
        <dbReference type="SMART" id="SM00382"/>
    </source>
</evidence>
<accession>A0ABS9IFV5</accession>
<organism evidence="2 3">
    <name type="scientific">Flaviramulus multivorans</name>
    <dbReference type="NCBI Taxonomy" id="1304750"/>
    <lineage>
        <taxon>Bacteria</taxon>
        <taxon>Pseudomonadati</taxon>
        <taxon>Bacteroidota</taxon>
        <taxon>Flavobacteriia</taxon>
        <taxon>Flavobacteriales</taxon>
        <taxon>Flavobacteriaceae</taxon>
        <taxon>Flaviramulus</taxon>
    </lineage>
</organism>
<dbReference type="RefSeq" id="WP_237229793.1">
    <property type="nucleotide sequence ID" value="NZ_JAKKDV010000001.1"/>
</dbReference>
<dbReference type="SUPFAM" id="SSF52540">
    <property type="entry name" value="P-loop containing nucleoside triphosphate hydrolases"/>
    <property type="match status" value="2"/>
</dbReference>
<evidence type="ECO:0000313" key="2">
    <source>
        <dbReference type="EMBL" id="MCF7559416.1"/>
    </source>
</evidence>
<name>A0ABS9IFV5_9FLAO</name>
<dbReference type="InterPro" id="IPR003593">
    <property type="entry name" value="AAA+_ATPase"/>
</dbReference>
<gene>
    <name evidence="2" type="ORF">L3X39_02115</name>
</gene>
<proteinExistence type="predicted"/>
<evidence type="ECO:0000313" key="3">
    <source>
        <dbReference type="Proteomes" id="UP001200022"/>
    </source>
</evidence>
<dbReference type="Proteomes" id="UP001200022">
    <property type="component" value="Unassembled WGS sequence"/>
</dbReference>
<protein>
    <submittedName>
        <fullName evidence="2">AAA family ATPase</fullName>
    </submittedName>
</protein>
<sequence>MTKKNILNHLHFSRPTKEQETVLKAMEQFVNKRNPYDFMVLCGAAGTGKTSITAALIGHLNEMGTTYKIAAPTGRAARILGRKAKTTTSTIHSMIYTPKSDNETGKVTFKLKSGHNSNPTIYIIDEASMIPKTIDKQQNIFHVEKGLIFDLIHYIKKANNDNKIIFLGDRYQLPPIDEIESYALNKDFLEKTFNLKGHSYLLTEIKRQEDGSYILENATEIRKAIDSGEKSHPLDGNQNRNIYAAADKYAREIEKDGLENQVAIGVSHKANKFFNDLIRERIFGKAKRILEPRDLLMVTQNWYRNGTQLYNGDHVQLLSIDWNLQEQVAGLHFVAVEIKVLFSESETIIEDYVILETVLTPGGILDGKLENELRKQRYIKNKIFRESNMPSDDRYVGALRLTYGNAITCNKAQGGEWKKVYINTMGIPSLKWQYTAVTRGIDEIEKF</sequence>
<dbReference type="Pfam" id="PF13604">
    <property type="entry name" value="AAA_30"/>
    <property type="match status" value="1"/>
</dbReference>
<dbReference type="SMART" id="SM00382">
    <property type="entry name" value="AAA"/>
    <property type="match status" value="1"/>
</dbReference>
<dbReference type="Gene3D" id="3.40.50.300">
    <property type="entry name" value="P-loop containing nucleotide triphosphate hydrolases"/>
    <property type="match status" value="2"/>
</dbReference>
<keyword evidence="3" id="KW-1185">Reference proteome</keyword>